<dbReference type="Gene3D" id="3.30.70.330">
    <property type="match status" value="1"/>
</dbReference>
<keyword evidence="6" id="KW-1185">Reference proteome</keyword>
<dbReference type="SUPFAM" id="SSF54928">
    <property type="entry name" value="RNA-binding domain, RBD"/>
    <property type="match status" value="1"/>
</dbReference>
<feature type="compositionally biased region" description="Pro residues" evidence="3">
    <location>
        <begin position="125"/>
        <end position="151"/>
    </location>
</feature>
<evidence type="ECO:0000256" key="2">
    <source>
        <dbReference type="PROSITE-ProRule" id="PRU00176"/>
    </source>
</evidence>
<dbReference type="PROSITE" id="PS50102">
    <property type="entry name" value="RRM"/>
    <property type="match status" value="1"/>
</dbReference>
<comment type="caution">
    <text evidence="5">The sequence shown here is derived from an EMBL/GenBank/DDBJ whole genome shotgun (WGS) entry which is preliminary data.</text>
</comment>
<dbReference type="PANTHER" id="PTHR48027">
    <property type="entry name" value="HETEROGENEOUS NUCLEAR RIBONUCLEOPROTEIN 87F-RELATED"/>
    <property type="match status" value="1"/>
</dbReference>
<proteinExistence type="predicted"/>
<evidence type="ECO:0000313" key="6">
    <source>
        <dbReference type="Proteomes" id="UP001141327"/>
    </source>
</evidence>
<dbReference type="InterPro" id="IPR035979">
    <property type="entry name" value="RBD_domain_sf"/>
</dbReference>
<dbReference type="InterPro" id="IPR000504">
    <property type="entry name" value="RRM_dom"/>
</dbReference>
<evidence type="ECO:0000259" key="4">
    <source>
        <dbReference type="PROSITE" id="PS50102"/>
    </source>
</evidence>
<keyword evidence="1 2" id="KW-0694">RNA-binding</keyword>
<evidence type="ECO:0000313" key="5">
    <source>
        <dbReference type="EMBL" id="KAJ4463160.1"/>
    </source>
</evidence>
<dbReference type="SMART" id="SM00360">
    <property type="entry name" value="RRM"/>
    <property type="match status" value="1"/>
</dbReference>
<evidence type="ECO:0000256" key="1">
    <source>
        <dbReference type="ARBA" id="ARBA00022884"/>
    </source>
</evidence>
<dbReference type="InterPro" id="IPR052462">
    <property type="entry name" value="SLIRP/GR-RBP-like"/>
</dbReference>
<reference evidence="5" key="1">
    <citation type="journal article" date="2022" name="bioRxiv">
        <title>Genomics of Preaxostyla Flagellates Illuminates Evolutionary Transitions and the Path Towards Mitochondrial Loss.</title>
        <authorList>
            <person name="Novak L.V.F."/>
            <person name="Treitli S.C."/>
            <person name="Pyrih J."/>
            <person name="Halakuc P."/>
            <person name="Pipaliya S.V."/>
            <person name="Vacek V."/>
            <person name="Brzon O."/>
            <person name="Soukal P."/>
            <person name="Eme L."/>
            <person name="Dacks J.B."/>
            <person name="Karnkowska A."/>
            <person name="Elias M."/>
            <person name="Hampl V."/>
        </authorList>
    </citation>
    <scope>NUCLEOTIDE SEQUENCE</scope>
    <source>
        <strain evidence="5">RCP-MX</strain>
    </source>
</reference>
<feature type="region of interest" description="Disordered" evidence="3">
    <location>
        <begin position="114"/>
        <end position="151"/>
    </location>
</feature>
<dbReference type="EMBL" id="JAPMOS010000001">
    <property type="protein sequence ID" value="KAJ4463160.1"/>
    <property type="molecule type" value="Genomic_DNA"/>
</dbReference>
<organism evidence="5 6">
    <name type="scientific">Paratrimastix pyriformis</name>
    <dbReference type="NCBI Taxonomy" id="342808"/>
    <lineage>
        <taxon>Eukaryota</taxon>
        <taxon>Metamonada</taxon>
        <taxon>Preaxostyla</taxon>
        <taxon>Paratrimastigidae</taxon>
        <taxon>Paratrimastix</taxon>
    </lineage>
</organism>
<protein>
    <recommendedName>
        <fullName evidence="4">RRM domain-containing protein</fullName>
    </recommendedName>
</protein>
<name>A0ABQ8V008_9EUKA</name>
<evidence type="ECO:0000256" key="3">
    <source>
        <dbReference type="SAM" id="MobiDB-lite"/>
    </source>
</evidence>
<sequence>MATSDFRSFLPVMAPQQAGHRPLEPALDRRRLFVGGIAWETTDAGFKTAFGKFGVILAARICKDKFSGRSRGIGFVRYREESSAAMAITEMHDKMLDGRRIRVQYAQQERGPALLSTPHNLGATPAPPPLPSPAPSPVISPFPPSLPSPSPSLIPSPLPSLLASSNSSPILARPLLPRGGSYPFVGSVPSRGPGVLGLVGLPGLEQPRQFPVGPGQLPQYIMMPSYTAQGSLLQVLVPCPGAYMPPSRGRLTDGGDSSFAASYPGPGPTLDHPRR</sequence>
<dbReference type="Pfam" id="PF00076">
    <property type="entry name" value="RRM_1"/>
    <property type="match status" value="1"/>
</dbReference>
<dbReference type="InterPro" id="IPR012677">
    <property type="entry name" value="Nucleotide-bd_a/b_plait_sf"/>
</dbReference>
<gene>
    <name evidence="5" type="ORF">PAPYR_442</name>
</gene>
<accession>A0ABQ8V008</accession>
<feature type="region of interest" description="Disordered" evidence="3">
    <location>
        <begin position="246"/>
        <end position="275"/>
    </location>
</feature>
<feature type="domain" description="RRM" evidence="4">
    <location>
        <begin position="30"/>
        <end position="108"/>
    </location>
</feature>
<dbReference type="Proteomes" id="UP001141327">
    <property type="component" value="Unassembled WGS sequence"/>
</dbReference>